<dbReference type="GO" id="GO:0032259">
    <property type="term" value="P:methylation"/>
    <property type="evidence" value="ECO:0007669"/>
    <property type="project" value="UniProtKB-KW"/>
</dbReference>
<dbReference type="Pfam" id="PF05724">
    <property type="entry name" value="TPMT"/>
    <property type="match status" value="1"/>
</dbReference>
<reference evidence="5" key="1">
    <citation type="submission" date="2023-05" db="EMBL/GenBank/DDBJ databases">
        <title>Nepenthes gracilis genome sequencing.</title>
        <authorList>
            <person name="Fukushima K."/>
        </authorList>
    </citation>
    <scope>NUCLEOTIDE SEQUENCE</scope>
    <source>
        <strain evidence="5">SING2019-196</strain>
    </source>
</reference>
<dbReference type="AlphaFoldDB" id="A0AAD3TDH5"/>
<evidence type="ECO:0000256" key="2">
    <source>
        <dbReference type="ARBA" id="ARBA00022603"/>
    </source>
</evidence>
<protein>
    <recommendedName>
        <fullName evidence="7">Thiol methyltransferase 2</fullName>
    </recommendedName>
</protein>
<dbReference type="EMBL" id="BSYO01000034">
    <property type="protein sequence ID" value="GMH28040.1"/>
    <property type="molecule type" value="Genomic_DNA"/>
</dbReference>
<evidence type="ECO:0008006" key="7">
    <source>
        <dbReference type="Google" id="ProtNLM"/>
    </source>
</evidence>
<evidence type="ECO:0000313" key="5">
    <source>
        <dbReference type="EMBL" id="GMH28040.1"/>
    </source>
</evidence>
<dbReference type="InterPro" id="IPR008854">
    <property type="entry name" value="TPMT"/>
</dbReference>
<evidence type="ECO:0000256" key="4">
    <source>
        <dbReference type="ARBA" id="ARBA00022691"/>
    </source>
</evidence>
<proteinExistence type="predicted"/>
<keyword evidence="6" id="KW-1185">Reference proteome</keyword>
<gene>
    <name evidence="5" type="ORF">Nepgr_029883</name>
</gene>
<dbReference type="Proteomes" id="UP001279734">
    <property type="component" value="Unassembled WGS sequence"/>
</dbReference>
<dbReference type="Gene3D" id="3.40.50.150">
    <property type="entry name" value="Vaccinia Virus protein VP39"/>
    <property type="match status" value="1"/>
</dbReference>
<dbReference type="PANTHER" id="PTHR32183:SF11">
    <property type="entry name" value="THIOL METHYLTRANSFERASE 2-RELATED"/>
    <property type="match status" value="1"/>
</dbReference>
<keyword evidence="3" id="KW-0808">Transferase</keyword>
<dbReference type="PANTHER" id="PTHR32183">
    <property type="match status" value="1"/>
</dbReference>
<dbReference type="GO" id="GO:0008757">
    <property type="term" value="F:S-adenosylmethionine-dependent methyltransferase activity"/>
    <property type="evidence" value="ECO:0007669"/>
    <property type="project" value="InterPro"/>
</dbReference>
<accession>A0AAD3TDH5</accession>
<sequence>MIMRPLSFSNIRSLQSESRLQICRRSTQQQQRLMVEKQSHSSGVSESTAAIKFSPVVDKMQQLVSDDPIGGWKRCWEEGLTPWDLGKPTPILQYLHQTGSLPMGRALVPGCGSGNDVVTLACPERYVIGLDLSDIAIRKARELSLSSPQANYCSFQKADFFTWHPFELFDLIIDYTFFCAIEPNMRSSWASRMRDLLKLDGELVTIMFPIDDHSGGPPYKTSVADYEDVLHPMGFQAILIKHNELAVERRKGREMLGRWKRMAKTQSSL</sequence>
<dbReference type="PROSITE" id="PS51585">
    <property type="entry name" value="SAM_MT_TPMT"/>
    <property type="match status" value="1"/>
</dbReference>
<dbReference type="CDD" id="cd02440">
    <property type="entry name" value="AdoMet_MTases"/>
    <property type="match status" value="1"/>
</dbReference>
<keyword evidence="2" id="KW-0489">Methyltransferase</keyword>
<keyword evidence="4" id="KW-0949">S-adenosyl-L-methionine</keyword>
<evidence type="ECO:0000313" key="6">
    <source>
        <dbReference type="Proteomes" id="UP001279734"/>
    </source>
</evidence>
<keyword evidence="1" id="KW-0597">Phosphoprotein</keyword>
<dbReference type="InterPro" id="IPR029063">
    <property type="entry name" value="SAM-dependent_MTases_sf"/>
</dbReference>
<evidence type="ECO:0000256" key="3">
    <source>
        <dbReference type="ARBA" id="ARBA00022679"/>
    </source>
</evidence>
<organism evidence="5 6">
    <name type="scientific">Nepenthes gracilis</name>
    <name type="common">Slender pitcher plant</name>
    <dbReference type="NCBI Taxonomy" id="150966"/>
    <lineage>
        <taxon>Eukaryota</taxon>
        <taxon>Viridiplantae</taxon>
        <taxon>Streptophyta</taxon>
        <taxon>Embryophyta</taxon>
        <taxon>Tracheophyta</taxon>
        <taxon>Spermatophyta</taxon>
        <taxon>Magnoliopsida</taxon>
        <taxon>eudicotyledons</taxon>
        <taxon>Gunneridae</taxon>
        <taxon>Pentapetalae</taxon>
        <taxon>Caryophyllales</taxon>
        <taxon>Nepenthaceae</taxon>
        <taxon>Nepenthes</taxon>
    </lineage>
</organism>
<dbReference type="SUPFAM" id="SSF53335">
    <property type="entry name" value="S-adenosyl-L-methionine-dependent methyltransferases"/>
    <property type="match status" value="1"/>
</dbReference>
<evidence type="ECO:0000256" key="1">
    <source>
        <dbReference type="ARBA" id="ARBA00022553"/>
    </source>
</evidence>
<name>A0AAD3TDH5_NEPGR</name>
<comment type="caution">
    <text evidence="5">The sequence shown here is derived from an EMBL/GenBank/DDBJ whole genome shotgun (WGS) entry which is preliminary data.</text>
</comment>